<evidence type="ECO:0000313" key="1">
    <source>
        <dbReference type="EMBL" id="HGI43930.1"/>
    </source>
</evidence>
<sequence>MVSLTVLKAVKVTPALIARFALLPFRRVQNPCLYCPGICLASCPTFLESGNLALSPLGYSRSPALWEEKCAKCWRCTLECPLGYKLPEAFGRPLKIEVEVVRGGVPLLVSVEGLDTEYAEKLSERLGAGLAVVRGLDTRYTRGGPLDRRSLERVRKRLAVFAKVLALSPEAAHALGLEFLPLHLSELGVEIDHEGVVHIPCLLRGLEARIIDSLRKAGARITGADRDSCLKVKPREQVLYLCPRARQLKLLSVYDLIAR</sequence>
<dbReference type="InterPro" id="IPR017900">
    <property type="entry name" value="4Fe4S_Fe_S_CS"/>
</dbReference>
<reference evidence="1" key="1">
    <citation type="journal article" date="2020" name="mSystems">
        <title>Genome- and Community-Level Interaction Insights into Carbon Utilization and Element Cycling Functions of Hydrothermarchaeota in Hydrothermal Sediment.</title>
        <authorList>
            <person name="Zhou Z."/>
            <person name="Liu Y."/>
            <person name="Xu W."/>
            <person name="Pan J."/>
            <person name="Luo Z.H."/>
            <person name="Li M."/>
        </authorList>
    </citation>
    <scope>NUCLEOTIDE SEQUENCE [LARGE SCALE GENOMIC DNA]</scope>
    <source>
        <strain evidence="1">SpSt-735</strain>
    </source>
</reference>
<dbReference type="SUPFAM" id="SSF54862">
    <property type="entry name" value="4Fe-4S ferredoxins"/>
    <property type="match status" value="1"/>
</dbReference>
<organism evidence="1">
    <name type="scientific">Thermofilum pendens</name>
    <dbReference type="NCBI Taxonomy" id="2269"/>
    <lineage>
        <taxon>Archaea</taxon>
        <taxon>Thermoproteota</taxon>
        <taxon>Thermoprotei</taxon>
        <taxon>Thermofilales</taxon>
        <taxon>Thermofilaceae</taxon>
        <taxon>Thermofilum</taxon>
    </lineage>
</organism>
<proteinExistence type="predicted"/>
<accession>A0A7C4FFL2</accession>
<dbReference type="AlphaFoldDB" id="A0A7C4FFL2"/>
<dbReference type="EMBL" id="DTFI01000151">
    <property type="protein sequence ID" value="HGI43930.1"/>
    <property type="molecule type" value="Genomic_DNA"/>
</dbReference>
<evidence type="ECO:0008006" key="2">
    <source>
        <dbReference type="Google" id="ProtNLM"/>
    </source>
</evidence>
<name>A0A7C4FFL2_THEPE</name>
<comment type="caution">
    <text evidence="1">The sequence shown here is derived from an EMBL/GenBank/DDBJ whole genome shotgun (WGS) entry which is preliminary data.</text>
</comment>
<protein>
    <recommendedName>
        <fullName evidence="2">4Fe-4S ferredoxin-type domain-containing protein</fullName>
    </recommendedName>
</protein>
<gene>
    <name evidence="1" type="ORF">ENV17_06060</name>
</gene>
<dbReference type="PROSITE" id="PS00198">
    <property type="entry name" value="4FE4S_FER_1"/>
    <property type="match status" value="1"/>
</dbReference>